<dbReference type="OrthoDB" id="594443at2"/>
<evidence type="ECO:0000313" key="3">
    <source>
        <dbReference type="EMBL" id="AUD04267.1"/>
    </source>
</evidence>
<dbReference type="PANTHER" id="PTHR42208:SF1">
    <property type="entry name" value="HEAVY METAL TRANSPORTER"/>
    <property type="match status" value="1"/>
</dbReference>
<dbReference type="PANTHER" id="PTHR42208">
    <property type="entry name" value="HEAVY METAL TRANSPORTER-RELATED"/>
    <property type="match status" value="1"/>
</dbReference>
<keyword evidence="1" id="KW-0812">Transmembrane</keyword>
<feature type="transmembrane region" description="Helical" evidence="1">
    <location>
        <begin position="55"/>
        <end position="77"/>
    </location>
</feature>
<gene>
    <name evidence="3" type="ORF">CWM47_21930</name>
</gene>
<evidence type="ECO:0000313" key="4">
    <source>
        <dbReference type="Proteomes" id="UP000232883"/>
    </source>
</evidence>
<keyword evidence="4" id="KW-1185">Reference proteome</keyword>
<keyword evidence="1" id="KW-1133">Transmembrane helix</keyword>
<feature type="transmembrane region" description="Helical" evidence="1">
    <location>
        <begin position="6"/>
        <end position="34"/>
    </location>
</feature>
<dbReference type="Pfam" id="PF13386">
    <property type="entry name" value="DsbD_2"/>
    <property type="match status" value="1"/>
</dbReference>
<dbReference type="RefSeq" id="WP_100990333.1">
    <property type="nucleotide sequence ID" value="NZ_CP025096.1"/>
</dbReference>
<feature type="transmembrane region" description="Helical" evidence="1">
    <location>
        <begin position="159"/>
        <end position="180"/>
    </location>
</feature>
<organism evidence="3 4">
    <name type="scientific">Spirosoma pollinicola</name>
    <dbReference type="NCBI Taxonomy" id="2057025"/>
    <lineage>
        <taxon>Bacteria</taxon>
        <taxon>Pseudomonadati</taxon>
        <taxon>Bacteroidota</taxon>
        <taxon>Cytophagia</taxon>
        <taxon>Cytophagales</taxon>
        <taxon>Cytophagaceae</taxon>
        <taxon>Spirosoma</taxon>
    </lineage>
</organism>
<keyword evidence="1" id="KW-0472">Membrane</keyword>
<name>A0A2K8Z314_9BACT</name>
<dbReference type="KEGG" id="spir:CWM47_21930"/>
<accession>A0A2K8Z314</accession>
<feature type="transmembrane region" description="Helical" evidence="1">
    <location>
        <begin position="83"/>
        <end position="104"/>
    </location>
</feature>
<evidence type="ECO:0000256" key="1">
    <source>
        <dbReference type="SAM" id="Phobius"/>
    </source>
</evidence>
<feature type="domain" description="Urease accessory protein UreH-like transmembrane" evidence="2">
    <location>
        <begin position="10"/>
        <end position="205"/>
    </location>
</feature>
<protein>
    <submittedName>
        <fullName evidence="3">Sulfite exporter TauE/SafE family protein</fullName>
    </submittedName>
</protein>
<proteinExistence type="predicted"/>
<feature type="transmembrane region" description="Helical" evidence="1">
    <location>
        <begin position="192"/>
        <end position="213"/>
    </location>
</feature>
<feature type="transmembrane region" description="Helical" evidence="1">
    <location>
        <begin position="125"/>
        <end position="147"/>
    </location>
</feature>
<dbReference type="EMBL" id="CP025096">
    <property type="protein sequence ID" value="AUD04267.1"/>
    <property type="molecule type" value="Genomic_DNA"/>
</dbReference>
<reference evidence="3 4" key="1">
    <citation type="submission" date="2017-11" db="EMBL/GenBank/DDBJ databases">
        <title>Taxonomic description and genome sequences of Spirosoma HA7 sp. nov., isolated from pollen microhabitat of Corylus avellana.</title>
        <authorList>
            <person name="Ambika Manirajan B."/>
            <person name="Suarez C."/>
            <person name="Ratering S."/>
            <person name="Geissler-Plaum R."/>
            <person name="Cardinale M."/>
            <person name="Sylvia S."/>
        </authorList>
    </citation>
    <scope>NUCLEOTIDE SEQUENCE [LARGE SCALE GENOMIC DNA]</scope>
    <source>
        <strain evidence="3 4">HA7</strain>
    </source>
</reference>
<dbReference type="Proteomes" id="UP000232883">
    <property type="component" value="Chromosome"/>
</dbReference>
<evidence type="ECO:0000259" key="2">
    <source>
        <dbReference type="Pfam" id="PF13386"/>
    </source>
</evidence>
<dbReference type="InterPro" id="IPR039447">
    <property type="entry name" value="UreH-like_TM_dom"/>
</dbReference>
<dbReference type="AlphaFoldDB" id="A0A2K8Z314"/>
<sequence length="240" mass="25257">MNIYTLWWAAALTTGLVGSLHCVGMCGPLAMAMPVGRLPRSQRGLAIGLYHGGRVLAYSGLGLLMGTIGQGILLAGLQRPVSIVAGLFLLAWTLVNRGLFPGLTMSRATRWVVQPMTRFLQNPTLSAFAGLGFLNGLLPCGFVYVALAGAVTTSSAATGAVYMALFGLGTVPALVSIRFLPSLFPAALRRRFTLFVPVVTVALGLLLLVRGVYNPTITDEHGHQIPVCHGSTALSAPHPH</sequence>